<dbReference type="Proteomes" id="UP000002258">
    <property type="component" value="Chromosome 5"/>
</dbReference>
<protein>
    <submittedName>
        <fullName evidence="1">Uncharacterized protein</fullName>
    </submittedName>
</protein>
<evidence type="ECO:0000313" key="2">
    <source>
        <dbReference type="Proteomes" id="UP000002258"/>
    </source>
</evidence>
<proteinExistence type="predicted"/>
<gene>
    <name evidence="1" type="ORF">PICST_32162</name>
</gene>
<keyword evidence="2" id="KW-1185">Reference proteome</keyword>
<sequence>MSDSAPLARLAMFHSHLKNRDVSQLNPEFPYLPKHERKQYEKFHLFTCRLKPAETNVNTISVPKEKHDESRTTSNIEKKRYKSFVPGGFESVQLAIPQEDAKIHSKVVTLVRQLIHKTDEGGQELITTESGWLVLNQLLQLDDSEDSEEYKSILYVSDKEEELFADGIENKIHKIKSSQVAEHDVHERKYRAVVIDEDLDDVEQLISKIKTHNKDSMLVLKCDLDSESSIEFDKWHIDYLFASCGEASILVLSERFTDSVEWTDPLNEELQDQELDISDVYDKLTAAKEVLL</sequence>
<dbReference type="InParanoid" id="A3LVL0"/>
<name>A3LVL0_PICST</name>
<evidence type="ECO:0000313" key="1">
    <source>
        <dbReference type="EMBL" id="ABN66799.2"/>
    </source>
</evidence>
<dbReference type="GeneID" id="4839426"/>
<dbReference type="HOGENOM" id="CLU_953489_0_0_1"/>
<accession>A3LVL0</accession>
<dbReference type="EMBL" id="CP000499">
    <property type="protein sequence ID" value="ABN66799.2"/>
    <property type="molecule type" value="Genomic_DNA"/>
</dbReference>
<dbReference type="RefSeq" id="XP_001384828.2">
    <property type="nucleotide sequence ID" value="XM_001384791.1"/>
</dbReference>
<reference evidence="1 2" key="1">
    <citation type="journal article" date="2007" name="Nat. Biotechnol.">
        <title>Genome sequence of the lignocellulose-bioconverting and xylose-fermenting yeast Pichia stipitis.</title>
        <authorList>
            <person name="Jeffries T.W."/>
            <person name="Grigoriev I.V."/>
            <person name="Grimwood J."/>
            <person name="Laplaza J.M."/>
            <person name="Aerts A."/>
            <person name="Salamov A."/>
            <person name="Schmutz J."/>
            <person name="Lindquist E."/>
            <person name="Dehal P."/>
            <person name="Shapiro H."/>
            <person name="Jin Y.S."/>
            <person name="Passoth V."/>
            <person name="Richardson P.M."/>
        </authorList>
    </citation>
    <scope>NUCLEOTIDE SEQUENCE [LARGE SCALE GENOMIC DNA]</scope>
    <source>
        <strain evidence="2">ATCC 58785 / CBS 6054 / NBRC 10063 / NRRL Y-11545</strain>
    </source>
</reference>
<dbReference type="KEGG" id="pic:PICST_32162"/>
<organism evidence="1 2">
    <name type="scientific">Scheffersomyces stipitis (strain ATCC 58785 / CBS 6054 / NBRC 10063 / NRRL Y-11545)</name>
    <name type="common">Yeast</name>
    <name type="synonym">Pichia stipitis</name>
    <dbReference type="NCBI Taxonomy" id="322104"/>
    <lineage>
        <taxon>Eukaryota</taxon>
        <taxon>Fungi</taxon>
        <taxon>Dikarya</taxon>
        <taxon>Ascomycota</taxon>
        <taxon>Saccharomycotina</taxon>
        <taxon>Pichiomycetes</taxon>
        <taxon>Debaryomycetaceae</taxon>
        <taxon>Scheffersomyces</taxon>
    </lineage>
</organism>
<dbReference type="AlphaFoldDB" id="A3LVL0"/>